<dbReference type="CDD" id="cd05930">
    <property type="entry name" value="A_NRPS"/>
    <property type="match status" value="1"/>
</dbReference>
<dbReference type="PROSITE" id="PS00455">
    <property type="entry name" value="AMP_BINDING"/>
    <property type="match status" value="1"/>
</dbReference>
<dbReference type="Pfam" id="PF13193">
    <property type="entry name" value="AMP-binding_C"/>
    <property type="match status" value="1"/>
</dbReference>
<dbReference type="OrthoDB" id="408177at2759"/>
<evidence type="ECO:0000259" key="5">
    <source>
        <dbReference type="Pfam" id="PF00501"/>
    </source>
</evidence>
<keyword evidence="3" id="KW-0597">Phosphoprotein</keyword>
<organism evidence="8 9">
    <name type="scientific">Colocasia esculenta</name>
    <name type="common">Wild taro</name>
    <name type="synonym">Arum esculentum</name>
    <dbReference type="NCBI Taxonomy" id="4460"/>
    <lineage>
        <taxon>Eukaryota</taxon>
        <taxon>Viridiplantae</taxon>
        <taxon>Streptophyta</taxon>
        <taxon>Embryophyta</taxon>
        <taxon>Tracheophyta</taxon>
        <taxon>Spermatophyta</taxon>
        <taxon>Magnoliopsida</taxon>
        <taxon>Liliopsida</taxon>
        <taxon>Araceae</taxon>
        <taxon>Aroideae</taxon>
        <taxon>Colocasieae</taxon>
        <taxon>Colocasia</taxon>
    </lineage>
</organism>
<dbReference type="GO" id="GO:0106290">
    <property type="term" value="F:trans-cinnamate-CoA ligase activity"/>
    <property type="evidence" value="ECO:0007669"/>
    <property type="project" value="UniProtKB-ARBA"/>
</dbReference>
<dbReference type="GO" id="GO:0043041">
    <property type="term" value="P:amino acid activation for nonribosomal peptide biosynthetic process"/>
    <property type="evidence" value="ECO:0007669"/>
    <property type="project" value="TreeGrafter"/>
</dbReference>
<feature type="domain" description="AMP-binding enzyme C-terminal" evidence="7">
    <location>
        <begin position="515"/>
        <end position="608"/>
    </location>
</feature>
<dbReference type="PANTHER" id="PTHR44394:SF1">
    <property type="entry name" value="BETA-ALANINE-ACTIVATING ENZYME"/>
    <property type="match status" value="1"/>
</dbReference>
<dbReference type="GO" id="GO:0016207">
    <property type="term" value="F:4-coumarate-CoA ligase activity"/>
    <property type="evidence" value="ECO:0007669"/>
    <property type="project" value="UniProtKB-EC"/>
</dbReference>
<keyword evidence="9" id="KW-1185">Reference proteome</keyword>
<evidence type="ECO:0000259" key="7">
    <source>
        <dbReference type="Pfam" id="PF13193"/>
    </source>
</evidence>
<name>A0A843TQG3_COLES</name>
<proteinExistence type="predicted"/>
<dbReference type="InterPro" id="IPR042099">
    <property type="entry name" value="ANL_N_sf"/>
</dbReference>
<reference evidence="8" key="1">
    <citation type="submission" date="2017-07" db="EMBL/GenBank/DDBJ databases">
        <title>Taro Niue Genome Assembly and Annotation.</title>
        <authorList>
            <person name="Atibalentja N."/>
            <person name="Keating K."/>
            <person name="Fields C.J."/>
        </authorList>
    </citation>
    <scope>NUCLEOTIDE SEQUENCE</scope>
    <source>
        <strain evidence="8">Niue_2</strain>
        <tissue evidence="8">Leaf</tissue>
    </source>
</reference>
<dbReference type="Gene3D" id="3.30.300.30">
    <property type="match status" value="1"/>
</dbReference>
<dbReference type="Gene3D" id="1.10.1200.10">
    <property type="entry name" value="ACP-like"/>
    <property type="match status" value="1"/>
</dbReference>
<accession>A0A843TQG3</accession>
<sequence length="788" mass="87406">MNPAQEARGEPCRCISHEFLRSASVDPGRIAVVHARGGLRICRELREASRREDDPAGGDEERLLESSRECAFPPVYSGDVCFTYGEVSSAVESLSRRIRRVLDGGDDPGLVRPKGYIYREGDPEIQISEPLGASRRMLQIVGVHIAPSVEYIVAVLSILRCGEAFLPLDPSWPRERLLSIAARSRTELVIRCETSFCTDRSRQSNETDWSADGHKFSVLCFSMGSVVAENVASVLDWPCETQKPRLFCYLMYTSGSTGKPKGVCGTEIGLVNRFLWMQQLFPACRRDILLFKTPISFIDHLQEFLTAILSCTSLIIPPFDYWKADPFYLVDILKVYCISRLVIVPSLARAILPSYERSQWANVQKTLRLLVLSGEVLSLSLWKILHKLLPGTIILNLYGSTEVSGDCMYFDCSHLPKILETEALSSVPIGVPISNCDINLLQQGIPGEGEICVGGSCLFVGYFDDLSHGILSKGPTPLSFETGDFAKCLQSGDLLFIGRKDRTIKVNGQRIALEEIEDALREHPEVSDAAVVSVRHEESSDQIYLKAYIVLTENDEIQEKQFSSFDKKTTDKCLAISIRSWLVRKLPPFMIPNFYSFVESLPKSSSGKVNYTILGRSSSISEHPMKEFDESQCSDHLQIIKQAFCDSLLIEEINDHDDFFSLGGSSISAALLAHKLGIDMRLLYRFPSPVGLLDALVDRKGPLGTAFLPDDLQTKRQKLDNSAKEVSAVQPKVLVNSDDSSHGIRSLRQLDSVKFSDPKTAAFDDHSLQLSKLNLPSMVAVGLAGGMA</sequence>
<evidence type="ECO:0000256" key="3">
    <source>
        <dbReference type="ARBA" id="ARBA00022553"/>
    </source>
</evidence>
<evidence type="ECO:0000256" key="2">
    <source>
        <dbReference type="ARBA" id="ARBA00022450"/>
    </source>
</evidence>
<dbReference type="InterPro" id="IPR052091">
    <property type="entry name" value="Beta-ala_Activ/Resist"/>
</dbReference>
<feature type="domain" description="AMP-dependent synthetase/ligase" evidence="5">
    <location>
        <begin position="140"/>
        <end position="463"/>
    </location>
</feature>
<dbReference type="SUPFAM" id="SSF47336">
    <property type="entry name" value="ACP-like"/>
    <property type="match status" value="1"/>
</dbReference>
<protein>
    <recommendedName>
        <fullName evidence="1">4-coumarate--CoA ligase</fullName>
        <ecNumber evidence="1">6.2.1.12</ecNumber>
    </recommendedName>
</protein>
<evidence type="ECO:0000256" key="1">
    <source>
        <dbReference type="ARBA" id="ARBA00012959"/>
    </source>
</evidence>
<dbReference type="Gene3D" id="3.40.50.12780">
    <property type="entry name" value="N-terminal domain of ligase-like"/>
    <property type="match status" value="1"/>
</dbReference>
<comment type="caution">
    <text evidence="8">The sequence shown here is derived from an EMBL/GenBank/DDBJ whole genome shotgun (WGS) entry which is preliminary data.</text>
</comment>
<feature type="domain" description="Carrier" evidence="6">
    <location>
        <begin position="639"/>
        <end position="690"/>
    </location>
</feature>
<dbReference type="EC" id="6.2.1.12" evidence="1"/>
<dbReference type="InterPro" id="IPR025110">
    <property type="entry name" value="AMP-bd_C"/>
</dbReference>
<dbReference type="Pfam" id="PF00501">
    <property type="entry name" value="AMP-binding"/>
    <property type="match status" value="1"/>
</dbReference>
<dbReference type="InterPro" id="IPR036736">
    <property type="entry name" value="ACP-like_sf"/>
</dbReference>
<comment type="catalytic activity">
    <reaction evidence="4">
        <text>(E)-4-coumarate + ATP + CoA = (E)-4-coumaroyl-CoA + AMP + diphosphate</text>
        <dbReference type="Rhea" id="RHEA:19641"/>
        <dbReference type="ChEBI" id="CHEBI:12876"/>
        <dbReference type="ChEBI" id="CHEBI:30616"/>
        <dbReference type="ChEBI" id="CHEBI:33019"/>
        <dbReference type="ChEBI" id="CHEBI:57287"/>
        <dbReference type="ChEBI" id="CHEBI:85008"/>
        <dbReference type="ChEBI" id="CHEBI:456215"/>
        <dbReference type="EC" id="6.2.1.12"/>
    </reaction>
    <physiologicalReaction direction="left-to-right" evidence="4">
        <dbReference type="Rhea" id="RHEA:19642"/>
    </physiologicalReaction>
</comment>
<dbReference type="InterPro" id="IPR000873">
    <property type="entry name" value="AMP-dep_synth/lig_dom"/>
</dbReference>
<dbReference type="InterPro" id="IPR045851">
    <property type="entry name" value="AMP-bd_C_sf"/>
</dbReference>
<dbReference type="Pfam" id="PF00550">
    <property type="entry name" value="PP-binding"/>
    <property type="match status" value="1"/>
</dbReference>
<dbReference type="InterPro" id="IPR009081">
    <property type="entry name" value="PP-bd_ACP"/>
</dbReference>
<dbReference type="EMBL" id="NMUH01000161">
    <property type="protein sequence ID" value="MQL73305.1"/>
    <property type="molecule type" value="Genomic_DNA"/>
</dbReference>
<evidence type="ECO:0000256" key="4">
    <source>
        <dbReference type="ARBA" id="ARBA00034252"/>
    </source>
</evidence>
<dbReference type="Proteomes" id="UP000652761">
    <property type="component" value="Unassembled WGS sequence"/>
</dbReference>
<dbReference type="PROSITE" id="PS00012">
    <property type="entry name" value="PHOSPHOPANTETHEINE"/>
    <property type="match status" value="1"/>
</dbReference>
<evidence type="ECO:0000313" key="9">
    <source>
        <dbReference type="Proteomes" id="UP000652761"/>
    </source>
</evidence>
<evidence type="ECO:0000313" key="8">
    <source>
        <dbReference type="EMBL" id="MQL73305.1"/>
    </source>
</evidence>
<keyword evidence="2" id="KW-0596">Phosphopantetheine</keyword>
<evidence type="ECO:0000259" key="6">
    <source>
        <dbReference type="Pfam" id="PF00550"/>
    </source>
</evidence>
<gene>
    <name evidence="8" type="ORF">Taro_005655</name>
</gene>
<dbReference type="GO" id="GO:0009698">
    <property type="term" value="P:phenylpropanoid metabolic process"/>
    <property type="evidence" value="ECO:0007669"/>
    <property type="project" value="UniProtKB-ARBA"/>
</dbReference>
<dbReference type="InterPro" id="IPR006162">
    <property type="entry name" value="Ppantetheine_attach_site"/>
</dbReference>
<dbReference type="PANTHER" id="PTHR44394">
    <property type="entry name" value="BETA-ALANINE-ACTIVATING ENZYME"/>
    <property type="match status" value="1"/>
</dbReference>
<dbReference type="AlphaFoldDB" id="A0A843TQG3"/>
<dbReference type="InterPro" id="IPR020845">
    <property type="entry name" value="AMP-binding_CS"/>
</dbReference>
<dbReference type="SUPFAM" id="SSF56801">
    <property type="entry name" value="Acetyl-CoA synthetase-like"/>
    <property type="match status" value="1"/>
</dbReference>